<organism evidence="3 4">
    <name type="scientific">Nocardia fusca</name>
    <dbReference type="NCBI Taxonomy" id="941183"/>
    <lineage>
        <taxon>Bacteria</taxon>
        <taxon>Bacillati</taxon>
        <taxon>Actinomycetota</taxon>
        <taxon>Actinomycetes</taxon>
        <taxon>Mycobacteriales</taxon>
        <taxon>Nocardiaceae</taxon>
        <taxon>Nocardia</taxon>
    </lineage>
</organism>
<dbReference type="InterPro" id="IPR036457">
    <property type="entry name" value="PPM-type-like_dom_sf"/>
</dbReference>
<feature type="region of interest" description="Disordered" evidence="1">
    <location>
        <begin position="1818"/>
        <end position="1852"/>
    </location>
</feature>
<feature type="region of interest" description="Disordered" evidence="1">
    <location>
        <begin position="1948"/>
        <end position="1967"/>
    </location>
</feature>
<evidence type="ECO:0000259" key="2">
    <source>
        <dbReference type="PROSITE" id="PS51746"/>
    </source>
</evidence>
<keyword evidence="4" id="KW-1185">Reference proteome</keyword>
<feature type="region of interest" description="Disordered" evidence="1">
    <location>
        <begin position="4180"/>
        <end position="4209"/>
    </location>
</feature>
<feature type="compositionally biased region" description="Low complexity" evidence="1">
    <location>
        <begin position="1837"/>
        <end position="1852"/>
    </location>
</feature>
<feature type="region of interest" description="Disordered" evidence="1">
    <location>
        <begin position="2839"/>
        <end position="2859"/>
    </location>
</feature>
<evidence type="ECO:0000313" key="3">
    <source>
        <dbReference type="EMBL" id="MEV0368079.1"/>
    </source>
</evidence>
<feature type="region of interest" description="Disordered" evidence="1">
    <location>
        <begin position="801"/>
        <end position="828"/>
    </location>
</feature>
<feature type="region of interest" description="Disordered" evidence="1">
    <location>
        <begin position="4713"/>
        <end position="4746"/>
    </location>
</feature>
<dbReference type="Pfam" id="PF13672">
    <property type="entry name" value="PP2C_2"/>
    <property type="match status" value="1"/>
</dbReference>
<evidence type="ECO:0000313" key="4">
    <source>
        <dbReference type="Proteomes" id="UP001551658"/>
    </source>
</evidence>
<feature type="region of interest" description="Disordered" evidence="1">
    <location>
        <begin position="3204"/>
        <end position="3244"/>
    </location>
</feature>
<dbReference type="SUPFAM" id="SSF81606">
    <property type="entry name" value="PP2C-like"/>
    <property type="match status" value="1"/>
</dbReference>
<dbReference type="PROSITE" id="PS51746">
    <property type="entry name" value="PPM_2"/>
    <property type="match status" value="1"/>
</dbReference>
<dbReference type="EMBL" id="JBFAIH010000051">
    <property type="protein sequence ID" value="MEV0368079.1"/>
    <property type="molecule type" value="Genomic_DNA"/>
</dbReference>
<reference evidence="3 4" key="1">
    <citation type="submission" date="2024-06" db="EMBL/GenBank/DDBJ databases">
        <title>The Natural Products Discovery Center: Release of the First 8490 Sequenced Strains for Exploring Actinobacteria Biosynthetic Diversity.</title>
        <authorList>
            <person name="Kalkreuter E."/>
            <person name="Kautsar S.A."/>
            <person name="Yang D."/>
            <person name="Bader C.D."/>
            <person name="Teijaro C.N."/>
            <person name="Fluegel L."/>
            <person name="Davis C.M."/>
            <person name="Simpson J.R."/>
            <person name="Lauterbach L."/>
            <person name="Steele A.D."/>
            <person name="Gui C."/>
            <person name="Meng S."/>
            <person name="Li G."/>
            <person name="Viehrig K."/>
            <person name="Ye F."/>
            <person name="Su P."/>
            <person name="Kiefer A.F."/>
            <person name="Nichols A."/>
            <person name="Cepeda A.J."/>
            <person name="Yan W."/>
            <person name="Fan B."/>
            <person name="Jiang Y."/>
            <person name="Adhikari A."/>
            <person name="Zheng C.-J."/>
            <person name="Schuster L."/>
            <person name="Cowan T.M."/>
            <person name="Smanski M.J."/>
            <person name="Chevrette M.G."/>
            <person name="De Carvalho L.P.S."/>
            <person name="Shen B."/>
        </authorList>
    </citation>
    <scope>NUCLEOTIDE SEQUENCE [LARGE SCALE GENOMIC DNA]</scope>
    <source>
        <strain evidence="3 4">NPDC050671</strain>
    </source>
</reference>
<feature type="region of interest" description="Disordered" evidence="1">
    <location>
        <begin position="1054"/>
        <end position="1079"/>
    </location>
</feature>
<name>A0ABV3FK45_9NOCA</name>
<feature type="compositionally biased region" description="Basic and acidic residues" evidence="1">
    <location>
        <begin position="4713"/>
        <end position="4723"/>
    </location>
</feature>
<feature type="region of interest" description="Disordered" evidence="1">
    <location>
        <begin position="1875"/>
        <end position="1912"/>
    </location>
</feature>
<feature type="compositionally biased region" description="Acidic residues" evidence="1">
    <location>
        <begin position="4191"/>
        <end position="4201"/>
    </location>
</feature>
<proteinExistence type="predicted"/>
<evidence type="ECO:0000256" key="1">
    <source>
        <dbReference type="SAM" id="MobiDB-lite"/>
    </source>
</evidence>
<gene>
    <name evidence="3" type="ORF">AB0H72_35885</name>
</gene>
<feature type="region of interest" description="Disordered" evidence="1">
    <location>
        <begin position="3657"/>
        <end position="3677"/>
    </location>
</feature>
<protein>
    <submittedName>
        <fullName evidence="3">Protein phosphatase 2C domain-containing protein</fullName>
    </submittedName>
</protein>
<feature type="region of interest" description="Disordered" evidence="1">
    <location>
        <begin position="257"/>
        <end position="298"/>
    </location>
</feature>
<feature type="compositionally biased region" description="Basic and acidic residues" evidence="1">
    <location>
        <begin position="3418"/>
        <end position="3434"/>
    </location>
</feature>
<dbReference type="SMART" id="SM00332">
    <property type="entry name" value="PP2Cc"/>
    <property type="match status" value="1"/>
</dbReference>
<dbReference type="Gene3D" id="3.60.40.10">
    <property type="entry name" value="PPM-type phosphatase domain"/>
    <property type="match status" value="1"/>
</dbReference>
<feature type="region of interest" description="Disordered" evidence="1">
    <location>
        <begin position="4146"/>
        <end position="4167"/>
    </location>
</feature>
<feature type="compositionally biased region" description="Low complexity" evidence="1">
    <location>
        <begin position="264"/>
        <end position="278"/>
    </location>
</feature>
<feature type="non-terminal residue" evidence="3">
    <location>
        <position position="4746"/>
    </location>
</feature>
<comment type="caution">
    <text evidence="3">The sequence shown here is derived from an EMBL/GenBank/DDBJ whole genome shotgun (WGS) entry which is preliminary data.</text>
</comment>
<feature type="region of interest" description="Disordered" evidence="1">
    <location>
        <begin position="707"/>
        <end position="740"/>
    </location>
</feature>
<dbReference type="RefSeq" id="WP_357988583.1">
    <property type="nucleotide sequence ID" value="NZ_JBFAIH010000051.1"/>
</dbReference>
<feature type="compositionally biased region" description="Basic and acidic residues" evidence="1">
    <location>
        <begin position="284"/>
        <end position="298"/>
    </location>
</feature>
<feature type="region of interest" description="Disordered" evidence="1">
    <location>
        <begin position="3418"/>
        <end position="3541"/>
    </location>
</feature>
<accession>A0ABV3FK45</accession>
<feature type="region of interest" description="Disordered" evidence="1">
    <location>
        <begin position="4601"/>
        <end position="4650"/>
    </location>
</feature>
<feature type="region of interest" description="Disordered" evidence="1">
    <location>
        <begin position="2891"/>
        <end position="2926"/>
    </location>
</feature>
<sequence>MGTDLRVWEERVAELVESGTRIITVRGADSVNGIDRIDLKDRFVPYVRERIEALRAQGVPVALMYDGDADDRSAPDVGAVFGMLADEFAGDADVSFIAARGARSYGDPAGGPIRSAGGTEYETYVFDDPPPDGHVSLTQSASLVGYAGYEQVFVGAVGPDATRQLRDLGEKAGQRPAGSEPVRVTVVVGGVNPAWETVLMEKLRGAAPDDPQLEAIGRQLDHRWDFPYGAFCDQDGNLVLDPVPGVVIEVVGRSAHATSGWSSTTTAEPGTPEPAVARGSGGRSADRGPTDESDSRWSEAELAERLADAERELLGIGADLARLTPAQFVGAPDETLDYLRALLSIDQIPAGQDPRHLRDSVRRYLELSLLQRRHRQIRRVESAAAVTDIGARGPFEKKDNQDACDVAEVITPDGTRVKIGVVCDGVSRSNGPQVASQLASRIALTRVKESMAARSTAEEAVERAIDEAERVVGTINKMLYPDETADGPDETADDNAPATTIALTVVEPGLVTFGWLGDSRVYWVPEGAGEPELLTYDHGKDSSVRRYVGGDKIPVANDREIDDRYRDDSPLNGPGYVVVISDGASKKHDKVPAGLDEAAKEKYTAERLAAIVRGAGNTLAAAEAVVDTALELDELDNISAVVISCTPAQGATGSAIAAQPADFDDSDDYLTWAADSEAAFETSAGAGISADVAGNVPAASAEVPAVAAAVPRSAEGHKSEQPDVPTEDQLESGGSQTGEATISSVTEEDFAAAPGPAGGGKLDAAMSMYERPAKSTGGGPGTGRFVGRAAMSYGARSPISGIGSPVAGPSDGRQVVDGSASADRTNTSVEELTGSDCGWRMLLVTQMQTPEHIAVKSARPVSSGDAAPEIRGVDYARRRGAMWSRDTQYGPGGLVTSCYSLPPGGSMEVAFDHVRKNQDGEWTVGSHIFGARRSVDGSELIFLEPLKISKEDVARMEAGETVDLSYAESRYAFSEVARYCEDLALYESGELSVKPALPEWAHVWAGDASGVKVIRRDAQGRPETPIIAADLEGGADSGDYGPISALGPNYGIEGFGSDSHAGGNSQPADDPVRQDNSPGSVEQRLFAALADDLATVDALRSGLEEDAAEYVRLKSDADTTSDRDNHLEQAYRTYLVAVETAHRIEQRLRDLHEAGISAVGPAAVVDELLTPLVARDGDFFAAVSGGTDADALTENIVAGAARSIADAGQEPMAQSPAIESAADALVAGLEARHLERQRAYLESTGQDSDEEQSSGSDTERAYRAAMWERGGWYAEALWAGRSAGWDLLDTRENVRSGAFASDLRRDGRRLEDRDAFDALMSGVELPATTDSDQQTQEAATEQPHNSAAVADLETAVFRLEFAEVELARLAARVEALHDPTRTPRPVLPAVPADRQEARARALVLLAELGIAADDLAGLAAQWLSSKSDVRWSLVEGVPEAVAAAEGVPARWRNRAHAQLIAAGNTDVADSAESDDRGLTAQVPQSLARALENAARMVAGLPGQPSIHVVSRGDILLVAVGDIDTADLIELHTFADPDNQSVELRLVDAIDGYEAAKRADPGKAVASVMRIGPMTGEAIAADLEGLLRSQTHIDQLVPMGAPQIRIVGHPAVGTELVEAASTTAELRRLTGRGFALEWVDHLPVNRAAWPEYDASRGTLDDAALDQALEGDQPDCEAAVAADIDRWRAAVSGHAGDPGRPHTTVDRGAEVVALEHETALDIICRQLKEMGRGARACIVEEYPVSNDEDPHRHPYLLIFEGTDESRADIFVRRDWLREDPVQRPIAASSEHDLIDRPYTMGQQNPGVEKTFATLYSADGATREGESVTELGEDAQTRPASDAGRSSTTASAAVTADRYEEALGGSMDDESRFETALNGALDDESREDVEQGRTGASDTWEAEPERGPGSGSAGRVPVQIVQLNRIGPNAGRARVPDTMRAGDEELVDGVSAGLESQSGQRRGTGSVQPGRHCGWRMLLVTDTRVPGQGVEISPLTDKDLERVATDEEPELGGITDSSYTQRVKAPWTRTYYAPTARDQDGPLEQAAQWLEGQPEGTWIEVAVDFVQPHEKDGAVVWSAGTHIIAMRRTADGIRWLDPENISGDGLEKLERRELTADDLIGYETDYYRAPPEWSDQVTRATVRFWDENGTPLPPEETGVPGPHYGIRGARNPDSPDPVFEHRIEHDADIPEAMRRVREILESVPAYEGSQDSVAVYLESVIGNDLRSGTDWVEIQVHQLSDRVTVSLTYPGGGQGAQVTVTSSETGQWQAQVEGIRTTREALDVVGDVAPDLLDLLNRGPASGDRPIRFLLTPEGARIDPATVPVRSAEATVGDTAAAESGSGPEVAARFAERLRALVADAVMIGDLAVNEYLPEPRAASGVGFLVDRLDAGVIDALSEHYEVRADLSDDGAAVYAATIRVGDIDIDIRVPRDGFENVVLGNGAETGHATAEDLIVLMLRAQPLVGSREFEAVVSMLAHDLDTEGRLDYEYLDRKAADFEFEVIWDEIWNTATGEELGDALSTESREIPADLPTEAPDDDSADGFDIDTGMELWSSEAEIDVDEAAESAGFTDNRLLQLKHDLAQARFEQRWAALGSDLDVDEVRADARKAAVASRQFGMYASTEQRTDLRNTPGAGETTGMRWRDRHETNWLDWLETDHSGVLDKLRSYHDSLADATYLLALDPNFHLPDYAHPELLLASGIVPSGRALIGIGDKSADRIIVVVGDAGPAQDIASEDSLLDLARDLYSTVSAEDPVSSVAVVVASGYGRLADEGGALNGLLTALAADSGANRRTPPELHLVGVGNGAATTAVATARGDVPAELVTEIRIDPHADPWQNTESLSAGGGSVPVAITSSSPSMPLTGVDSSLADGAVRVRPDDIASVILGSHPDFAEAATRDTSGQETDRPAVDSGELWQSRHGVDPGERRDALAQWDTRTSGRPTPAEERQGIELSGRVRHRAGELARARVAHAYEQAWLELSQQEQQLLAWACSSEIANENGATTEWQHHANNYKLSREIDDLQGRVAITAAELAMYDAGPAELAPSVLRDRLRVLRNDLDQLYAIRQAQADAEAWSRRSGVPVYLTRVDLMHGLAEFRIGAPEDARLLEFYQVQAPVTESSSALALITAELSGGRSSVLVQIGLNVLAESTPAGRHAKSSRQHTVYSRKFYALQAEIDGADDTEYTVSTPVEWTQSEFDHRLRADAPRHDEAGQRSEGLPPDDSVGDFESSTASSGDTPVPTLGEDQSAHLRLPGAAKVCLTAVVDMAAVLAPDAGISPVDDTDEGLISRGAGFGWVAGQLHGDWHGVEDPEESGRFDSLDDVADQVENNGGFVVWAIQSPDPQLQDPGKSGAHVGIAYRAGDHPDFPDTDNTIRVREVVFDRVEGQTELQPRVSDKSYVRGQTLPEGSEIYGVVYLHDPDTGRRVPEHRLERGEPSRAVQGRHAPPTRVGGPLTPEPGDSASDDGSGVGEEWTVYPFEGEPTESLDEGSTPQPIEEECDEGPRSLRAVTDPEARASSVPAAPPAPAVDDADEPDDAFSARGSEGVSLGDHADAEVLFGQLADALGTLMAPDHDDLEALLAGLVNALAGNGDPDDVFTASDEHGRRIFIDNPLSRTDVDTCRSTLTPLQSQFEERGRGVWFAAIMARLDEVAAHATGDIDLLSPGPDEGGVPSSDSAGNTRSLWQQLPLERRTIIRAFVLQVSAGFLFTRVSGDSFTGVSGDSSDSSGGLFTLGQDVLELAKMSPDMWSRLNRALDEGYEIEYGDVPEGWAGAHTVGDIHLHRNLRALNGSSAGALAHELGHATGVQIDTTADLPRAGEAFRDWIERQLRKAFTNEAEANLVHARARHEILVNAGIDIDARQIRDREGVVRLVVRNTFENDTYARVVRGEITLEQARKLVTDHLMEDFEQAYEDNFEDHGVWYRVYSARYIEEWYRLLDITVRTGLGPEVDALVQKSRSLRDGVAELLNTGWTIRYTESVRAGGHVGDIGRFVDIENKEILVPAHLTDEPEQAVWLLAALVTRARGRAEAVTRQPPSEGMTEDDWIEREMRRQLAPIAADLLSSARTWWEIDQIDGTDIGNYTREFYETDEDYGVLDVIGEVMNGDLPLNEGVMQVLEKMVADRTSPLQTDLRQELADVWRLLYSDSSFMPPEPAPPGTDSGGNYLPTTDSRIGEAEIAAGAAGAAAGRGPGDDEGAAGEDAELAGAGGVPVRGGDDIDPRIIDWIRAAVADRCAETGVDIAGVRIVGARSGFSALNGGKGVLRDWLQLDRAGLLGEDVTEKSVRDLVADEWGKIPAVADSAVDSEQQIDEPRLLPAYLAAHGLTRWESDVMEFVAAALAAAPDAEFVAHITEFGDEFELNMTIQDGDGNYLSLRAVGDPAQWGVDVTVDGETDDWHEVARQAVARMEEIAGVGAEHPARLDVRDALDDSAGRRIRVFATSLNASSGRLQISIADLSLHGRGSRRAPVVYDDVQPVRGTEVPAPDSVSSDSSPEIDGIEFTPETAAAVATDVEAGLRAAAGDWPGHQIDEAVAAARRLITGVAAAGHAGIVRFDVTDDSLTVTVDDTTPPPFKNPALIDHRTEWGRLRRGNIIVGGRYRWSLERGGEGDPVGGDSVDLPESDDGSAQDVRRQAGSAPHRIDPEVQRAADDSDRLLATEPDVTAATGSPLLPSSSGRGWCAGLTLHVMAALEAASSNGVSAVEAPGSGDAIWRRGSEAGEFAERGKSRWLGGGDGERSEYPVGSQQDLL</sequence>
<feature type="compositionally biased region" description="Basic and acidic residues" evidence="1">
    <location>
        <begin position="4636"/>
        <end position="4650"/>
    </location>
</feature>
<feature type="compositionally biased region" description="Polar residues" evidence="1">
    <location>
        <begin position="1951"/>
        <end position="1964"/>
    </location>
</feature>
<feature type="compositionally biased region" description="Polar residues" evidence="1">
    <location>
        <begin position="1328"/>
        <end position="1345"/>
    </location>
</feature>
<dbReference type="InterPro" id="IPR001932">
    <property type="entry name" value="PPM-type_phosphatase-like_dom"/>
</dbReference>
<dbReference type="Proteomes" id="UP001551658">
    <property type="component" value="Unassembled WGS sequence"/>
</dbReference>
<feature type="region of interest" description="Disordered" evidence="1">
    <location>
        <begin position="1325"/>
        <end position="1345"/>
    </location>
</feature>
<feature type="domain" description="PPM-type phosphatase" evidence="2">
    <location>
        <begin position="382"/>
        <end position="645"/>
    </location>
</feature>